<evidence type="ECO:0000256" key="2">
    <source>
        <dbReference type="ARBA" id="ARBA00022679"/>
    </source>
</evidence>
<dbReference type="Pfam" id="PF00535">
    <property type="entry name" value="Glycos_transf_2"/>
    <property type="match status" value="1"/>
</dbReference>
<dbReference type="Gene3D" id="3.90.550.10">
    <property type="entry name" value="Spore Coat Polysaccharide Biosynthesis Protein SpsA, Chain A"/>
    <property type="match status" value="1"/>
</dbReference>
<reference evidence="4 5" key="1">
    <citation type="submission" date="2022-03" db="EMBL/GenBank/DDBJ databases">
        <title>Metagenome-assembled genomes from swine fecal metagenomes.</title>
        <authorList>
            <person name="Holman D.B."/>
            <person name="Kommadath A."/>
        </authorList>
    </citation>
    <scope>NUCLEOTIDE SEQUENCE [LARGE SCALE GENOMIC DNA]</scope>
    <source>
        <strain evidence="4">SUG147</strain>
    </source>
</reference>
<protein>
    <submittedName>
        <fullName evidence="4">Glycosyltransferase</fullName>
        <ecNumber evidence="4">2.4.-.-</ecNumber>
    </submittedName>
</protein>
<sequence>MPEISVIVPVYNAGKYLARCVESILAQTFTDFELILVDDGSTDNSPVLCDHFAGRDSRVKVIHQKNAGVSAARNAGINTSCSDWICFVDSDDLIHHQFLSELFSAVCKNKVAISMCSATEATEVPKEFYNKKECGFTTVDVNELNLEKMLLQGGHRCYTVWGKLINRKIIIHEMFEEGRIFEDNAVVIYWLTKAERIADTQQALYFYAINPSGISKSGMKYDKPDRLWAIEENVKLFSQLGYNSLMKRFCTEYLITAAHYYHEAKKRSSDRQVRLLIKSSIKKFQTEYRNSIDLSTDESLTVNEVFHPLYVRIYRGMSNAKKRIRNK</sequence>
<keyword evidence="2 4" id="KW-0808">Transferase</keyword>
<keyword evidence="1 4" id="KW-0328">Glycosyltransferase</keyword>
<dbReference type="PANTHER" id="PTHR22916">
    <property type="entry name" value="GLYCOSYLTRANSFERASE"/>
    <property type="match status" value="1"/>
</dbReference>
<dbReference type="AlphaFoldDB" id="A0AAE3FGT9"/>
<dbReference type="Proteomes" id="UP001139365">
    <property type="component" value="Unassembled WGS sequence"/>
</dbReference>
<evidence type="ECO:0000313" key="5">
    <source>
        <dbReference type="Proteomes" id="UP001139365"/>
    </source>
</evidence>
<dbReference type="InterPro" id="IPR029044">
    <property type="entry name" value="Nucleotide-diphossugar_trans"/>
</dbReference>
<proteinExistence type="predicted"/>
<gene>
    <name evidence="4" type="ORF">MR241_08015</name>
</gene>
<accession>A0AAE3FGT9</accession>
<dbReference type="SUPFAM" id="SSF53448">
    <property type="entry name" value="Nucleotide-diphospho-sugar transferases"/>
    <property type="match status" value="1"/>
</dbReference>
<comment type="caution">
    <text evidence="4">The sequence shown here is derived from an EMBL/GenBank/DDBJ whole genome shotgun (WGS) entry which is preliminary data.</text>
</comment>
<dbReference type="GO" id="GO:0016758">
    <property type="term" value="F:hexosyltransferase activity"/>
    <property type="evidence" value="ECO:0007669"/>
    <property type="project" value="UniProtKB-ARBA"/>
</dbReference>
<dbReference type="PANTHER" id="PTHR22916:SF51">
    <property type="entry name" value="GLYCOSYLTRANSFERASE EPSH-RELATED"/>
    <property type="match status" value="1"/>
</dbReference>
<dbReference type="EMBL" id="JALEMU010000130">
    <property type="protein sequence ID" value="MCI5756221.1"/>
    <property type="molecule type" value="Genomic_DNA"/>
</dbReference>
<name>A0AAE3FGT9_9BACT</name>
<evidence type="ECO:0000256" key="1">
    <source>
        <dbReference type="ARBA" id="ARBA00022676"/>
    </source>
</evidence>
<evidence type="ECO:0000259" key="3">
    <source>
        <dbReference type="Pfam" id="PF00535"/>
    </source>
</evidence>
<organism evidence="4 5">
    <name type="scientific">Candidatus Colimorpha enterica</name>
    <dbReference type="NCBI Taxonomy" id="3083063"/>
    <lineage>
        <taxon>Bacteria</taxon>
        <taxon>Pseudomonadati</taxon>
        <taxon>Bacteroidota</taxon>
        <taxon>Bacteroidia</taxon>
        <taxon>Bacteroidales</taxon>
        <taxon>Candidatus Colimorpha</taxon>
    </lineage>
</organism>
<dbReference type="InterPro" id="IPR001173">
    <property type="entry name" value="Glyco_trans_2-like"/>
</dbReference>
<feature type="domain" description="Glycosyltransferase 2-like" evidence="3">
    <location>
        <begin position="5"/>
        <end position="133"/>
    </location>
</feature>
<evidence type="ECO:0000313" key="4">
    <source>
        <dbReference type="EMBL" id="MCI5756221.1"/>
    </source>
</evidence>
<dbReference type="EC" id="2.4.-.-" evidence="4"/>
<dbReference type="CDD" id="cd00761">
    <property type="entry name" value="Glyco_tranf_GTA_type"/>
    <property type="match status" value="1"/>
</dbReference>